<reference evidence="3" key="1">
    <citation type="journal article" date="2013" name="Nature">
        <title>Pan genome of the phytoplankton Emiliania underpins its global distribution.</title>
        <authorList>
            <person name="Read B.A."/>
            <person name="Kegel J."/>
            <person name="Klute M.J."/>
            <person name="Kuo A."/>
            <person name="Lefebvre S.C."/>
            <person name="Maumus F."/>
            <person name="Mayer C."/>
            <person name="Miller J."/>
            <person name="Monier A."/>
            <person name="Salamov A."/>
            <person name="Young J."/>
            <person name="Aguilar M."/>
            <person name="Claverie J.M."/>
            <person name="Frickenhaus S."/>
            <person name="Gonzalez K."/>
            <person name="Herman E.K."/>
            <person name="Lin Y.C."/>
            <person name="Napier J."/>
            <person name="Ogata H."/>
            <person name="Sarno A.F."/>
            <person name="Shmutz J."/>
            <person name="Schroeder D."/>
            <person name="de Vargas C."/>
            <person name="Verret F."/>
            <person name="von Dassow P."/>
            <person name="Valentin K."/>
            <person name="Van de Peer Y."/>
            <person name="Wheeler G."/>
            <person name="Dacks J.B."/>
            <person name="Delwiche C.F."/>
            <person name="Dyhrman S.T."/>
            <person name="Glockner G."/>
            <person name="John U."/>
            <person name="Richards T."/>
            <person name="Worden A.Z."/>
            <person name="Zhang X."/>
            <person name="Grigoriev I.V."/>
            <person name="Allen A.E."/>
            <person name="Bidle K."/>
            <person name="Borodovsky M."/>
            <person name="Bowler C."/>
            <person name="Brownlee C."/>
            <person name="Cock J.M."/>
            <person name="Elias M."/>
            <person name="Gladyshev V.N."/>
            <person name="Groth M."/>
            <person name="Guda C."/>
            <person name="Hadaegh A."/>
            <person name="Iglesias-Rodriguez M.D."/>
            <person name="Jenkins J."/>
            <person name="Jones B.M."/>
            <person name="Lawson T."/>
            <person name="Leese F."/>
            <person name="Lindquist E."/>
            <person name="Lobanov A."/>
            <person name="Lomsadze A."/>
            <person name="Malik S.B."/>
            <person name="Marsh M.E."/>
            <person name="Mackinder L."/>
            <person name="Mock T."/>
            <person name="Mueller-Roeber B."/>
            <person name="Pagarete A."/>
            <person name="Parker M."/>
            <person name="Probert I."/>
            <person name="Quesneville H."/>
            <person name="Raines C."/>
            <person name="Rensing S.A."/>
            <person name="Riano-Pachon D.M."/>
            <person name="Richier S."/>
            <person name="Rokitta S."/>
            <person name="Shiraiwa Y."/>
            <person name="Soanes D.M."/>
            <person name="van der Giezen M."/>
            <person name="Wahlund T.M."/>
            <person name="Williams B."/>
            <person name="Wilson W."/>
            <person name="Wolfe G."/>
            <person name="Wurch L.L."/>
        </authorList>
    </citation>
    <scope>NUCLEOTIDE SEQUENCE</scope>
</reference>
<dbReference type="PaxDb" id="2903-EOD28813"/>
<dbReference type="KEGG" id="ehx:EMIHUDRAFT_442888"/>
<dbReference type="EnsemblProtists" id="EOD28813">
    <property type="protein sequence ID" value="EOD28813"/>
    <property type="gene ID" value="EMIHUDRAFT_442888"/>
</dbReference>
<feature type="compositionally biased region" description="Low complexity" evidence="1">
    <location>
        <begin position="140"/>
        <end position="163"/>
    </location>
</feature>
<feature type="region of interest" description="Disordered" evidence="1">
    <location>
        <begin position="116"/>
        <end position="171"/>
    </location>
</feature>
<evidence type="ECO:0000313" key="3">
    <source>
        <dbReference type="Proteomes" id="UP000013827"/>
    </source>
</evidence>
<dbReference type="RefSeq" id="XP_005781242.1">
    <property type="nucleotide sequence ID" value="XM_005781185.1"/>
</dbReference>
<evidence type="ECO:0008006" key="4">
    <source>
        <dbReference type="Google" id="ProtNLM"/>
    </source>
</evidence>
<accession>A0A0D3JZ78</accession>
<dbReference type="AlphaFoldDB" id="A0A0D3JZ78"/>
<name>A0A0D3JZ78_EMIH1</name>
<dbReference type="Gene3D" id="1.10.150.110">
    <property type="entry name" value="DNA polymerase beta, N-terminal domain-like"/>
    <property type="match status" value="1"/>
</dbReference>
<protein>
    <recommendedName>
        <fullName evidence="4">PARP-type domain-containing protein</fullName>
    </recommendedName>
</protein>
<keyword evidence="3" id="KW-1185">Reference proteome</keyword>
<dbReference type="GeneID" id="17274359"/>
<dbReference type="InterPro" id="IPR027421">
    <property type="entry name" value="DNA_pol_lamdba_lyase_dom_sf"/>
</dbReference>
<reference evidence="2" key="2">
    <citation type="submission" date="2024-10" db="UniProtKB">
        <authorList>
            <consortium name="EnsemblProtists"/>
        </authorList>
    </citation>
    <scope>IDENTIFICATION</scope>
</reference>
<dbReference type="HOGENOM" id="CLU_748930_0_0_1"/>
<evidence type="ECO:0000313" key="2">
    <source>
        <dbReference type="EnsemblProtists" id="EOD28813"/>
    </source>
</evidence>
<dbReference type="Proteomes" id="UP000013827">
    <property type="component" value="Unassembled WGS sequence"/>
</dbReference>
<feature type="compositionally biased region" description="Low complexity" evidence="1">
    <location>
        <begin position="116"/>
        <end position="129"/>
    </location>
</feature>
<evidence type="ECO:0000256" key="1">
    <source>
        <dbReference type="SAM" id="MobiDB-lite"/>
    </source>
</evidence>
<dbReference type="SUPFAM" id="SSF47802">
    <property type="entry name" value="DNA polymerase beta, N-terminal domain-like"/>
    <property type="match status" value="1"/>
</dbReference>
<organism evidence="2 3">
    <name type="scientific">Emiliania huxleyi (strain CCMP1516)</name>
    <dbReference type="NCBI Taxonomy" id="280463"/>
    <lineage>
        <taxon>Eukaryota</taxon>
        <taxon>Haptista</taxon>
        <taxon>Haptophyta</taxon>
        <taxon>Prymnesiophyceae</taxon>
        <taxon>Isochrysidales</taxon>
        <taxon>Noelaerhabdaceae</taxon>
        <taxon>Emiliania</taxon>
    </lineage>
</organism>
<feature type="compositionally biased region" description="Pro residues" evidence="1">
    <location>
        <begin position="130"/>
        <end position="139"/>
    </location>
</feature>
<sequence>MLPSETRRRIALADAKKPTAQHAGNQGLVDVFWVLADATFKAEPENAGTKGSAYRKAAQAFAACAFAVTAETVSISGEKKLANVGKASFEKMAAFRATGSIPKLVAYQATLDGADSSTTPTAQVASAPPAAQPTAPPARPTESAASAAQPAAPAGQRGAGSAPPTVPLAPGATRVWLGTAPARGRRPPTIADMCRFCVARRRLCAYCDQHNANEREGRIVHAIPLGGLGCGVCGECEDCRAASVVPGERAVYVSPLLLKGRGGGSDLPHHPRCFAEHMMVDYSPRGPAEGSLRLVAISLKHNGEVQQAACVPLLEARTFLASLWAACAADGRPLLGEEGPWREDGPLAASLFGDRAIVAPAQRAWAIDALEGAAAPASPPPAAGRGWAKRDWTRFVAEERDGPLSPAGRHGQMKRAASRDLFPKYYPIHCPGGACGSGRGATAARADRGLRQPTLSFSVMS</sequence>
<proteinExistence type="predicted"/>